<evidence type="ECO:0000313" key="3">
    <source>
        <dbReference type="Proteomes" id="UP000235145"/>
    </source>
</evidence>
<evidence type="ECO:0000313" key="2">
    <source>
        <dbReference type="EMBL" id="KAJ0220736.1"/>
    </source>
</evidence>
<keyword evidence="3" id="KW-1185">Reference proteome</keyword>
<gene>
    <name evidence="2" type="ORF">LSAT_V11C200094000</name>
</gene>
<feature type="region of interest" description="Disordered" evidence="1">
    <location>
        <begin position="72"/>
        <end position="99"/>
    </location>
</feature>
<dbReference type="AlphaFoldDB" id="A0A9R1WDS7"/>
<organism evidence="2 3">
    <name type="scientific">Lactuca sativa</name>
    <name type="common">Garden lettuce</name>
    <dbReference type="NCBI Taxonomy" id="4236"/>
    <lineage>
        <taxon>Eukaryota</taxon>
        <taxon>Viridiplantae</taxon>
        <taxon>Streptophyta</taxon>
        <taxon>Embryophyta</taxon>
        <taxon>Tracheophyta</taxon>
        <taxon>Spermatophyta</taxon>
        <taxon>Magnoliopsida</taxon>
        <taxon>eudicotyledons</taxon>
        <taxon>Gunneridae</taxon>
        <taxon>Pentapetalae</taxon>
        <taxon>asterids</taxon>
        <taxon>campanulids</taxon>
        <taxon>Asterales</taxon>
        <taxon>Asteraceae</taxon>
        <taxon>Cichorioideae</taxon>
        <taxon>Cichorieae</taxon>
        <taxon>Lactucinae</taxon>
        <taxon>Lactuca</taxon>
    </lineage>
</organism>
<sequence>MHLLWNYVVAMEKHNVTEFSKIIVYPHLRCSHGLSIGDRSVLINGSSGLITISVRDEIFLFAKNRAGFIDETINQPNDGSPDETINQPNDGSPELNDWQ</sequence>
<accession>A0A9R1WDS7</accession>
<evidence type="ECO:0000256" key="1">
    <source>
        <dbReference type="SAM" id="MobiDB-lite"/>
    </source>
</evidence>
<dbReference type="Proteomes" id="UP000235145">
    <property type="component" value="Unassembled WGS sequence"/>
</dbReference>
<reference evidence="2 3" key="1">
    <citation type="journal article" date="2017" name="Nat. Commun.">
        <title>Genome assembly with in vitro proximity ligation data and whole-genome triplication in lettuce.</title>
        <authorList>
            <person name="Reyes-Chin-Wo S."/>
            <person name="Wang Z."/>
            <person name="Yang X."/>
            <person name="Kozik A."/>
            <person name="Arikit S."/>
            <person name="Song C."/>
            <person name="Xia L."/>
            <person name="Froenicke L."/>
            <person name="Lavelle D.O."/>
            <person name="Truco M.J."/>
            <person name="Xia R."/>
            <person name="Zhu S."/>
            <person name="Xu C."/>
            <person name="Xu H."/>
            <person name="Xu X."/>
            <person name="Cox K."/>
            <person name="Korf I."/>
            <person name="Meyers B.C."/>
            <person name="Michelmore R.W."/>
        </authorList>
    </citation>
    <scope>NUCLEOTIDE SEQUENCE [LARGE SCALE GENOMIC DNA]</scope>
    <source>
        <strain evidence="3">cv. Salinas</strain>
        <tissue evidence="2">Seedlings</tissue>
    </source>
</reference>
<protein>
    <submittedName>
        <fullName evidence="2">Uncharacterized protein</fullName>
    </submittedName>
</protein>
<proteinExistence type="predicted"/>
<dbReference type="EMBL" id="NBSK02000002">
    <property type="protein sequence ID" value="KAJ0220736.1"/>
    <property type="molecule type" value="Genomic_DNA"/>
</dbReference>
<comment type="caution">
    <text evidence="2">The sequence shown here is derived from an EMBL/GenBank/DDBJ whole genome shotgun (WGS) entry which is preliminary data.</text>
</comment>
<feature type="compositionally biased region" description="Polar residues" evidence="1">
    <location>
        <begin position="72"/>
        <end position="90"/>
    </location>
</feature>
<name>A0A9R1WDS7_LACSA</name>